<dbReference type="Gene3D" id="2.170.130.10">
    <property type="entry name" value="TonB-dependent receptor, plug domain"/>
    <property type="match status" value="1"/>
</dbReference>
<dbReference type="Proteomes" id="UP000050280">
    <property type="component" value="Unassembled WGS sequence"/>
</dbReference>
<gene>
    <name evidence="2" type="ORF">I595_131</name>
</gene>
<dbReference type="InterPro" id="IPR037066">
    <property type="entry name" value="Plug_dom_sf"/>
</dbReference>
<sequence length="580" mass="65953">MKKNLLLVLLICCCVGLTYSQQRTVKGKVTDGKNPIEDVVVRILDKDGIVTNTDKTGFYEIAVSTGDKIEFKYMGMKTVTILVEEVTRILNPILIPEITELDEVVVRKSRRKSQADLAREYKTNTAIIKTAYGYLNAHSAPGGVRMMSEDQIIPGNLCVLNLLRNYFPGVSVQGDCFSGGTVYVRGFNSFASRNGAIFDIDGLIVVEAPIWLDLANIKRIAVLNNLANTVKYGGLGNGGVIVINTIAGNHSPTQVIDYARLKNNFYQGDALGGEKLRVNWPTYKKELYASTNLDEAKMVYQKYAPTYSNSPYFFMDVKRYFDEIGDEDFSERIVADNFRLFDGNPVLLKALAYQYEAQGNHASANELYKEVFLLRPNYAQSYLDMANSYRDLVRPQQAAAIYARYGYLVEKGFMEQDTVMFAPIMNREFNNLLALERDAVVKTSKRNKLYVAEEDFKGTRLVFEWNDSEAEFDLQFVNPENQYHIYKHSLADNDETIERNKEFGYSITEEFIDEALPGTWLVNIKYHGNKSLTPTYLKATVYHNYGEVSQRKEVKVFKLTLKDVNQELFRVQTAKGIVMR</sequence>
<feature type="signal peptide" evidence="1">
    <location>
        <begin position="1"/>
        <end position="20"/>
    </location>
</feature>
<accession>A0A0N8H4F5</accession>
<keyword evidence="1" id="KW-0732">Signal</keyword>
<protein>
    <submittedName>
        <fullName evidence="2">Putative outer membrane protein</fullName>
    </submittedName>
</protein>
<proteinExistence type="predicted"/>
<organism evidence="2 3">
    <name type="scientific">Croceitalea dokdonensis DOKDO 023</name>
    <dbReference type="NCBI Taxonomy" id="1300341"/>
    <lineage>
        <taxon>Bacteria</taxon>
        <taxon>Pseudomonadati</taxon>
        <taxon>Bacteroidota</taxon>
        <taxon>Flavobacteriia</taxon>
        <taxon>Flavobacteriales</taxon>
        <taxon>Flavobacteriaceae</taxon>
        <taxon>Croceitalea</taxon>
    </lineage>
</organism>
<dbReference type="SUPFAM" id="SSF56935">
    <property type="entry name" value="Porins"/>
    <property type="match status" value="1"/>
</dbReference>
<dbReference type="InterPro" id="IPR011990">
    <property type="entry name" value="TPR-like_helical_dom_sf"/>
</dbReference>
<reference evidence="2 3" key="1">
    <citation type="submission" date="2015-09" db="EMBL/GenBank/DDBJ databases">
        <title>Genome sequence of the marine flavobacterium Croceitalea dokdonensis DOKDO 023 that contains proton- and sodium-pumping rhodopsins.</title>
        <authorList>
            <person name="Kwon S.-K."/>
            <person name="Lee H.K."/>
            <person name="Kwak M.-J."/>
            <person name="Kim J.F."/>
        </authorList>
    </citation>
    <scope>NUCLEOTIDE SEQUENCE [LARGE SCALE GENOMIC DNA]</scope>
    <source>
        <strain evidence="2 3">DOKDO 023</strain>
    </source>
</reference>
<comment type="caution">
    <text evidence="2">The sequence shown here is derived from an EMBL/GenBank/DDBJ whole genome shotgun (WGS) entry which is preliminary data.</text>
</comment>
<name>A0A0N8H4F5_9FLAO</name>
<dbReference type="STRING" id="1300341.I595_131"/>
<dbReference type="SUPFAM" id="SSF49464">
    <property type="entry name" value="Carboxypeptidase regulatory domain-like"/>
    <property type="match status" value="1"/>
</dbReference>
<dbReference type="Gene3D" id="1.25.40.10">
    <property type="entry name" value="Tetratricopeptide repeat domain"/>
    <property type="match status" value="1"/>
</dbReference>
<dbReference type="RefSeq" id="WP_157449610.1">
    <property type="nucleotide sequence ID" value="NZ_LDJX01000001.1"/>
</dbReference>
<dbReference type="OrthoDB" id="1079187at2"/>
<dbReference type="SUPFAM" id="SSF48452">
    <property type="entry name" value="TPR-like"/>
    <property type="match status" value="1"/>
</dbReference>
<dbReference type="InterPro" id="IPR008969">
    <property type="entry name" value="CarboxyPept-like_regulatory"/>
</dbReference>
<evidence type="ECO:0000313" key="3">
    <source>
        <dbReference type="Proteomes" id="UP000050280"/>
    </source>
</evidence>
<evidence type="ECO:0000256" key="1">
    <source>
        <dbReference type="SAM" id="SignalP"/>
    </source>
</evidence>
<evidence type="ECO:0000313" key="2">
    <source>
        <dbReference type="EMBL" id="KPM33228.1"/>
    </source>
</evidence>
<dbReference type="AlphaFoldDB" id="A0A0N8H4F5"/>
<feature type="chain" id="PRO_5006026123" evidence="1">
    <location>
        <begin position="21"/>
        <end position="580"/>
    </location>
</feature>
<keyword evidence="3" id="KW-1185">Reference proteome</keyword>
<dbReference type="PATRIC" id="fig|1300341.3.peg.130"/>
<dbReference type="EMBL" id="LDJX01000001">
    <property type="protein sequence ID" value="KPM33228.1"/>
    <property type="molecule type" value="Genomic_DNA"/>
</dbReference>